<dbReference type="Proteomes" id="UP001159363">
    <property type="component" value="Chromosome 3"/>
</dbReference>
<name>A0ABQ9I3S2_9NEOP</name>
<organism evidence="1 2">
    <name type="scientific">Dryococelus australis</name>
    <dbReference type="NCBI Taxonomy" id="614101"/>
    <lineage>
        <taxon>Eukaryota</taxon>
        <taxon>Metazoa</taxon>
        <taxon>Ecdysozoa</taxon>
        <taxon>Arthropoda</taxon>
        <taxon>Hexapoda</taxon>
        <taxon>Insecta</taxon>
        <taxon>Pterygota</taxon>
        <taxon>Neoptera</taxon>
        <taxon>Polyneoptera</taxon>
        <taxon>Phasmatodea</taxon>
        <taxon>Verophasmatodea</taxon>
        <taxon>Anareolatae</taxon>
        <taxon>Phasmatidae</taxon>
        <taxon>Eurycanthinae</taxon>
        <taxon>Dryococelus</taxon>
    </lineage>
</organism>
<evidence type="ECO:0000313" key="2">
    <source>
        <dbReference type="Proteomes" id="UP001159363"/>
    </source>
</evidence>
<dbReference type="EMBL" id="JARBHB010000003">
    <property type="protein sequence ID" value="KAJ8891302.1"/>
    <property type="molecule type" value="Genomic_DNA"/>
</dbReference>
<reference evidence="1 2" key="1">
    <citation type="submission" date="2023-02" db="EMBL/GenBank/DDBJ databases">
        <title>LHISI_Scaffold_Assembly.</title>
        <authorList>
            <person name="Stuart O.P."/>
            <person name="Cleave R."/>
            <person name="Magrath M.J.L."/>
            <person name="Mikheyev A.S."/>
        </authorList>
    </citation>
    <scope>NUCLEOTIDE SEQUENCE [LARGE SCALE GENOMIC DNA]</scope>
    <source>
        <strain evidence="1">Daus_M_001</strain>
        <tissue evidence="1">Leg muscle</tissue>
    </source>
</reference>
<sequence length="146" mass="16462">MWWVGVRLEDDMSVRNTSYAGWQKGEWQTAENKVLLDKCASYLNMVGPEEISHKENDVATDLENISSDKKTAQRCDNHYKTVTKRTNVTVDNNNKISGSCNEGIASEAEVRSIAAVDDYVLPEVLKGVDKVIINLTKFSILNFINY</sequence>
<keyword evidence="2" id="KW-1185">Reference proteome</keyword>
<evidence type="ECO:0000313" key="1">
    <source>
        <dbReference type="EMBL" id="KAJ8891302.1"/>
    </source>
</evidence>
<protein>
    <submittedName>
        <fullName evidence="1">Uncharacterized protein</fullName>
    </submittedName>
</protein>
<proteinExistence type="predicted"/>
<accession>A0ABQ9I3S2</accession>
<comment type="caution">
    <text evidence="1">The sequence shown here is derived from an EMBL/GenBank/DDBJ whole genome shotgun (WGS) entry which is preliminary data.</text>
</comment>
<gene>
    <name evidence="1" type="ORF">PR048_010818</name>
</gene>